<dbReference type="PANTHER" id="PTHR35936">
    <property type="entry name" value="MEMBRANE-BOUND LYTIC MUREIN TRANSGLYCOSYLASE F"/>
    <property type="match status" value="1"/>
</dbReference>
<dbReference type="KEGG" id="smav:CFF01_04120"/>
<keyword evidence="3" id="KW-0732">Signal</keyword>
<dbReference type="GO" id="GO:0030313">
    <property type="term" value="C:cell envelope"/>
    <property type="evidence" value="ECO:0007669"/>
    <property type="project" value="UniProtKB-SubCell"/>
</dbReference>
<proteinExistence type="inferred from homology"/>
<comment type="similarity">
    <text evidence="2 4">Belongs to the bacterial solute-binding protein 3 family.</text>
</comment>
<evidence type="ECO:0000313" key="7">
    <source>
        <dbReference type="EMBL" id="ASJ98567.1"/>
    </source>
</evidence>
<accession>A0AAC9U3V7</accession>
<name>A0AAC9U3V7_9GAMM</name>
<dbReference type="InterPro" id="IPR018313">
    <property type="entry name" value="SBP_3_CS"/>
</dbReference>
<dbReference type="SUPFAM" id="SSF53850">
    <property type="entry name" value="Periplasmic binding protein-like II"/>
    <property type="match status" value="1"/>
</dbReference>
<dbReference type="SMART" id="SM00062">
    <property type="entry name" value="PBPb"/>
    <property type="match status" value="1"/>
</dbReference>
<sequence length="284" mass="31761">MPALAIGQQTDTPCPETIKVGFNEWAPYSWTDTSGKAVGLDVDMLTLVANHLGCQLTFIKMPAKRAHQMLQAGTLDLIMGASFTEDRTAYAYFSDSYRTEEVRLFVKADRATQINVDKWQDIFTQRLKLLVPTYGWYGLDYLRSKEELSRQGLLVLSPNSHQSIQMLSYERGDILIGDAIALPYMAQHAEGVVLSPLNLLVDSNQIHFMFSKKVNNRTLLNAINQSISDLSHQGELARIIMKWQQVSLAQTHEMPPKPTGELHPSKQPDGALNSSGSSDSNYSR</sequence>
<reference evidence="7 8" key="1">
    <citation type="submission" date="2017-06" db="EMBL/GenBank/DDBJ databases">
        <title>Complete genome sequence of Shewanella marisflavi EP1 associated with anaerobic 2,4-dinitrotoluene reduction and salt tolerance.</title>
        <authorList>
            <person name="Huang J."/>
        </authorList>
    </citation>
    <scope>NUCLEOTIDE SEQUENCE [LARGE SCALE GENOMIC DNA]</scope>
    <source>
        <strain evidence="7 8">EP1</strain>
    </source>
</reference>
<gene>
    <name evidence="7" type="ORF">CFF01_04120</name>
</gene>
<organism evidence="7 8">
    <name type="scientific">Shewanella marisflavi</name>
    <dbReference type="NCBI Taxonomy" id="260364"/>
    <lineage>
        <taxon>Bacteria</taxon>
        <taxon>Pseudomonadati</taxon>
        <taxon>Pseudomonadota</taxon>
        <taxon>Gammaproteobacteria</taxon>
        <taxon>Alteromonadales</taxon>
        <taxon>Shewanellaceae</taxon>
        <taxon>Shewanella</taxon>
    </lineage>
</organism>
<feature type="region of interest" description="Disordered" evidence="5">
    <location>
        <begin position="253"/>
        <end position="284"/>
    </location>
</feature>
<dbReference type="Gene3D" id="3.40.190.10">
    <property type="entry name" value="Periplasmic binding protein-like II"/>
    <property type="match status" value="2"/>
</dbReference>
<evidence type="ECO:0000256" key="3">
    <source>
        <dbReference type="ARBA" id="ARBA00022729"/>
    </source>
</evidence>
<evidence type="ECO:0000259" key="6">
    <source>
        <dbReference type="SMART" id="SM00062"/>
    </source>
</evidence>
<feature type="domain" description="Solute-binding protein family 3/N-terminal" evidence="6">
    <location>
        <begin position="17"/>
        <end position="247"/>
    </location>
</feature>
<feature type="compositionally biased region" description="Low complexity" evidence="5">
    <location>
        <begin position="274"/>
        <end position="284"/>
    </location>
</feature>
<evidence type="ECO:0000256" key="4">
    <source>
        <dbReference type="RuleBase" id="RU003744"/>
    </source>
</evidence>
<evidence type="ECO:0000256" key="1">
    <source>
        <dbReference type="ARBA" id="ARBA00004196"/>
    </source>
</evidence>
<dbReference type="Proteomes" id="UP000198233">
    <property type="component" value="Chromosome"/>
</dbReference>
<dbReference type="AlphaFoldDB" id="A0AAC9U3V7"/>
<evidence type="ECO:0000256" key="2">
    <source>
        <dbReference type="ARBA" id="ARBA00010333"/>
    </source>
</evidence>
<dbReference type="EMBL" id="CP022272">
    <property type="protein sequence ID" value="ASJ98567.1"/>
    <property type="molecule type" value="Genomic_DNA"/>
</dbReference>
<evidence type="ECO:0000256" key="5">
    <source>
        <dbReference type="SAM" id="MobiDB-lite"/>
    </source>
</evidence>
<dbReference type="PROSITE" id="PS01039">
    <property type="entry name" value="SBP_BACTERIAL_3"/>
    <property type="match status" value="1"/>
</dbReference>
<evidence type="ECO:0000313" key="8">
    <source>
        <dbReference type="Proteomes" id="UP000198233"/>
    </source>
</evidence>
<dbReference type="InterPro" id="IPR001638">
    <property type="entry name" value="Solute-binding_3/MltF_N"/>
</dbReference>
<comment type="subcellular location">
    <subcellularLocation>
        <location evidence="1">Cell envelope</location>
    </subcellularLocation>
</comment>
<dbReference type="PANTHER" id="PTHR35936:SF20">
    <property type="entry name" value="ABC TRANSPORTER ARGININE-BINDING PROTEIN 2-RELATED"/>
    <property type="match status" value="1"/>
</dbReference>
<protein>
    <submittedName>
        <fullName evidence="7">Amino acid ABC transporter substrate-binding protein</fullName>
    </submittedName>
</protein>
<dbReference type="Pfam" id="PF00497">
    <property type="entry name" value="SBP_bac_3"/>
    <property type="match status" value="1"/>
</dbReference>